<proteinExistence type="predicted"/>
<name>A0AAE1N9B8_9FABA</name>
<sequence>MKKLQDMDGELEFTPSSIIRAVRMKEHRFVQLFIESQPRQIADELMEFYKKAKEFKRLVGFRKKFVRKGFPF</sequence>
<reference evidence="1" key="1">
    <citation type="submission" date="2023-10" db="EMBL/GenBank/DDBJ databases">
        <title>Chromosome-level genome of the transformable northern wattle, Acacia crassicarpa.</title>
        <authorList>
            <person name="Massaro I."/>
            <person name="Sinha N.R."/>
            <person name="Poethig S."/>
            <person name="Leichty A.R."/>
        </authorList>
    </citation>
    <scope>NUCLEOTIDE SEQUENCE</scope>
    <source>
        <strain evidence="1">Acra3RX</strain>
        <tissue evidence="1">Leaf</tissue>
    </source>
</reference>
<accession>A0AAE1N9B8</accession>
<keyword evidence="2" id="KW-1185">Reference proteome</keyword>
<dbReference type="Proteomes" id="UP001293593">
    <property type="component" value="Unassembled WGS sequence"/>
</dbReference>
<dbReference type="EMBL" id="JAWXYG010000001">
    <property type="protein sequence ID" value="KAK4285673.1"/>
    <property type="molecule type" value="Genomic_DNA"/>
</dbReference>
<organism evidence="1 2">
    <name type="scientific">Acacia crassicarpa</name>
    <name type="common">northern wattle</name>
    <dbReference type="NCBI Taxonomy" id="499986"/>
    <lineage>
        <taxon>Eukaryota</taxon>
        <taxon>Viridiplantae</taxon>
        <taxon>Streptophyta</taxon>
        <taxon>Embryophyta</taxon>
        <taxon>Tracheophyta</taxon>
        <taxon>Spermatophyta</taxon>
        <taxon>Magnoliopsida</taxon>
        <taxon>eudicotyledons</taxon>
        <taxon>Gunneridae</taxon>
        <taxon>Pentapetalae</taxon>
        <taxon>rosids</taxon>
        <taxon>fabids</taxon>
        <taxon>Fabales</taxon>
        <taxon>Fabaceae</taxon>
        <taxon>Caesalpinioideae</taxon>
        <taxon>mimosoid clade</taxon>
        <taxon>Acacieae</taxon>
        <taxon>Acacia</taxon>
    </lineage>
</organism>
<evidence type="ECO:0000313" key="2">
    <source>
        <dbReference type="Proteomes" id="UP001293593"/>
    </source>
</evidence>
<comment type="caution">
    <text evidence="1">The sequence shown here is derived from an EMBL/GenBank/DDBJ whole genome shotgun (WGS) entry which is preliminary data.</text>
</comment>
<evidence type="ECO:0000313" key="1">
    <source>
        <dbReference type="EMBL" id="KAK4285673.1"/>
    </source>
</evidence>
<gene>
    <name evidence="1" type="ORF">QN277_002341</name>
</gene>
<dbReference type="AlphaFoldDB" id="A0AAE1N9B8"/>
<protein>
    <submittedName>
        <fullName evidence="1">Uncharacterized protein</fullName>
    </submittedName>
</protein>